<dbReference type="Proteomes" id="UP000811609">
    <property type="component" value="Chromosome 6"/>
</dbReference>
<sequence length="94" mass="10843">MWIEVSLDALKRIGSKAREHTILSNKKSFPTLRFIISNCQNHIGTTAYVYQSNITRIQRYVKQSISFQLQKQKTKKLKHLCNNCTSIAPFSVQA</sequence>
<evidence type="ECO:0000313" key="2">
    <source>
        <dbReference type="Proteomes" id="UP000811609"/>
    </source>
</evidence>
<organism evidence="1 2">
    <name type="scientific">Carya illinoinensis</name>
    <name type="common">Pecan</name>
    <dbReference type="NCBI Taxonomy" id="32201"/>
    <lineage>
        <taxon>Eukaryota</taxon>
        <taxon>Viridiplantae</taxon>
        <taxon>Streptophyta</taxon>
        <taxon>Embryophyta</taxon>
        <taxon>Tracheophyta</taxon>
        <taxon>Spermatophyta</taxon>
        <taxon>Magnoliopsida</taxon>
        <taxon>eudicotyledons</taxon>
        <taxon>Gunneridae</taxon>
        <taxon>Pentapetalae</taxon>
        <taxon>rosids</taxon>
        <taxon>fabids</taxon>
        <taxon>Fagales</taxon>
        <taxon>Juglandaceae</taxon>
        <taxon>Carya</taxon>
    </lineage>
</organism>
<comment type="caution">
    <text evidence="1">The sequence shown here is derived from an EMBL/GenBank/DDBJ whole genome shotgun (WGS) entry which is preliminary data.</text>
</comment>
<proteinExistence type="predicted"/>
<reference evidence="1" key="1">
    <citation type="submission" date="2020-12" db="EMBL/GenBank/DDBJ databases">
        <title>WGS assembly of Carya illinoinensis cv. Pawnee.</title>
        <authorList>
            <person name="Platts A."/>
            <person name="Shu S."/>
            <person name="Wright S."/>
            <person name="Barry K."/>
            <person name="Edger P."/>
            <person name="Pires J.C."/>
            <person name="Schmutz J."/>
        </authorList>
    </citation>
    <scope>NUCLEOTIDE SEQUENCE</scope>
    <source>
        <tissue evidence="1">Leaf</tissue>
    </source>
</reference>
<accession>A0A8T1Q805</accession>
<gene>
    <name evidence="1" type="ORF">CIPAW_06G052000</name>
</gene>
<dbReference type="EMBL" id="CM031814">
    <property type="protein sequence ID" value="KAG6650557.1"/>
    <property type="molecule type" value="Genomic_DNA"/>
</dbReference>
<name>A0A8T1Q805_CARIL</name>
<evidence type="ECO:0000313" key="1">
    <source>
        <dbReference type="EMBL" id="KAG6650557.1"/>
    </source>
</evidence>
<protein>
    <submittedName>
        <fullName evidence="1">Uncharacterized protein</fullName>
    </submittedName>
</protein>
<keyword evidence="2" id="KW-1185">Reference proteome</keyword>
<dbReference type="AlphaFoldDB" id="A0A8T1Q805"/>